<dbReference type="EMBL" id="CAMXCT030000924">
    <property type="protein sequence ID" value="CAL4772148.1"/>
    <property type="molecule type" value="Genomic_DNA"/>
</dbReference>
<reference evidence="3" key="1">
    <citation type="submission" date="2022-10" db="EMBL/GenBank/DDBJ databases">
        <authorList>
            <person name="Chen Y."/>
            <person name="Dougan E. K."/>
            <person name="Chan C."/>
            <person name="Rhodes N."/>
            <person name="Thang M."/>
        </authorList>
    </citation>
    <scope>NUCLEOTIDE SEQUENCE</scope>
</reference>
<protein>
    <submittedName>
        <fullName evidence="4">Nicotinamidase (Nicotinamide deamidase)</fullName>
    </submittedName>
</protein>
<feature type="region of interest" description="Disordered" evidence="1">
    <location>
        <begin position="131"/>
        <end position="157"/>
    </location>
</feature>
<organism evidence="3">
    <name type="scientific">Cladocopium goreaui</name>
    <dbReference type="NCBI Taxonomy" id="2562237"/>
    <lineage>
        <taxon>Eukaryota</taxon>
        <taxon>Sar</taxon>
        <taxon>Alveolata</taxon>
        <taxon>Dinophyceae</taxon>
        <taxon>Suessiales</taxon>
        <taxon>Symbiodiniaceae</taxon>
        <taxon>Cladocopium</taxon>
    </lineage>
</organism>
<proteinExistence type="predicted"/>
<evidence type="ECO:0000313" key="5">
    <source>
        <dbReference type="Proteomes" id="UP001152797"/>
    </source>
</evidence>
<keyword evidence="5" id="KW-1185">Reference proteome</keyword>
<feature type="compositionally biased region" description="Acidic residues" evidence="1">
    <location>
        <begin position="1736"/>
        <end position="1771"/>
    </location>
</feature>
<name>A0A9P1C6T6_9DINO</name>
<feature type="region of interest" description="Disordered" evidence="1">
    <location>
        <begin position="1686"/>
        <end position="1771"/>
    </location>
</feature>
<evidence type="ECO:0000313" key="4">
    <source>
        <dbReference type="EMBL" id="CAL4772148.1"/>
    </source>
</evidence>
<feature type="compositionally biased region" description="Acidic residues" evidence="1">
    <location>
        <begin position="1686"/>
        <end position="1712"/>
    </location>
</feature>
<feature type="compositionally biased region" description="Basic and acidic residues" evidence="1">
    <location>
        <begin position="1713"/>
        <end position="1731"/>
    </location>
</feature>
<dbReference type="EMBL" id="CAMXCT020000924">
    <property type="protein sequence ID" value="CAL1138211.1"/>
    <property type="molecule type" value="Genomic_DNA"/>
</dbReference>
<dbReference type="Proteomes" id="UP001152797">
    <property type="component" value="Unassembled WGS sequence"/>
</dbReference>
<evidence type="ECO:0000256" key="2">
    <source>
        <dbReference type="SAM" id="SignalP"/>
    </source>
</evidence>
<evidence type="ECO:0000313" key="3">
    <source>
        <dbReference type="EMBL" id="CAI3984836.1"/>
    </source>
</evidence>
<sequence length="2333" mass="249379">MALKSGVFACLILALCVSCNNVMAEENSGKETEKGGIIIGRGLPIETEKSGVPFLPRSENLEETEKGGIIIPRGLPIETEKGGAGLPRSENLEIILRGLPIETEKSGAPFLPRSENLEIILRGLPIETEKSGAPFLPRSENLEETEPTEPYFPRSENLGKETEKSNLCVTPDDTSGYLITETSLKADDLKVTVSCSAEDGYHGTASVTGCSKKDNRYSLAGCKAFVCSAPTNPEGYILTELDLRGDTFDVQAKCAPGFHGTATAKNCLRHLDGYRLEGCVRAEVCFSPKSSVGYDVTETSLSRLNWKVEAKCADGYTGAPKVTKCKQGLEAYELSGCEAKINCESPDSTNGYLVTERSTVAQLFDVSVSCARGWEGTATVTPCASSGEKYTLTGCSYSTLTCAAPKSTEGYLVTEAELRKISFDVAVTCAPGYVGVAKVQTCEKDLGEYVLSGCSKAPVCTSPNDLNGYSITEVSLDKANFEVSAECSPTHTGKASVRECQGKMTPYILSGCEKKIQCDSPGSTEGYVVTEKNTVAQLLDVDASCARGFEGKAVVSKCTKTGQSYQLSGCKYSTTTCVAPKSHLGYLVTEVELRKIIFEVNAQCAPGYQGAATTTKCSGHNGPYTLSGCTPAPVCASPKDLTGYIVEEKSLDRDTFKVEVQCADTHTGKAKASECTKNLGTYSVSGCAKKIQCASPESDHYLVTEQNTVAQTFDVAVACARGYEGKAVATACSKTGQQYQLSGCKYSTTTCVAPKSQLGYLVTEVELRKIIFEVNAQCAPGYQGAATTTKCSGHNGPYTLSGCTPAPVCVSPKDLTGYSVTETSLDRSSFKVQVACADTHTGTAKVTECTKNLGTYSLTGCSKKIECASPSFDGYAVTEQNTVAQTFDVAATCARGYEGNPVATACSKTGEKYTLSGCKYSTTTCVAPKATDGYLVSEAQLRRIVFDVSVQCAPGYQGAAKVAPCTSQGGEYTLSGCSAAPVCVSPKDLTGYSVTETSLNKGSFKVEAKCSATHIGEPKVTECTSNLGTYSITGCVPKIHCASPENSHYVVTEKNTVAQSFDVAATCARGYEGTALVTPCSKTGQQYQLSGCKYSTTTCVAPQVTTGYLVTEAQLRKILFEVTAQCAPGYQGVAKATKCNLDREAYTLSYSVTETSLDRSSFKVQVACADTHTGTAKVTECTNNLGTYSLTGCAKKIECASPSFEGYAVTEQNTVAQTFDVAATCARGYEGNPVATACSKTGEKYTLSGCKYSTTTCVAPKATDGYLVSEAQLRRIVFDVSVQCAPGYQGAAKVAPCTSQGGEYTLSGCSAAPVCVSPKDLTGYSVTETSLNKGSFKVEAKCSATHIGEPKVTECTSNLGTYSITGCVPRIQCTSPSKDDKDGYVVTETSTVAQHFVVPVSCAAGYEGKAVVTACTKTGEPYTLSGCKFSTTTCVAPHTTQGYLVTEAALRKAIFDVKAQCAPGFAGAAKVTKCNLHGEAYTLSGCSMVPLCVALNDVTGYEVTETSLYRDSFDVKVQCARGYSGSASATKCSNALRSYSLAGCQRISGIPICLSPSNVDGYMVSEHSLEIDTFDVQATCAPGYHGTPKATVCGVILQLERMQQAIGSDRLETKNIWRKCLEGRLAVKLEKAFIAMKLFLLILQLTLALTAKYRSVSLVPEPTALAASNKSQVDSDTATDAVTETDAADAEDAEDANSEGETETEAVDSPESEDAKVDPAEKAGTENEKDVALIQDDGEDDNAEEEDVEPEEQEEEAPELEEEEPMDTAEDAAEDMKLAAETMAMNDTIHHTLKSTSVEEIPGIGKVLVKKEGGQKWVLLMKLSKNQFCHGSSRWTDGQAYNANKMLDDSMPNHKEYDAKSIAFHNLDGIDAVKLQTSSIEFGPAPEVHFKFASTAENLITTNNVDIIGTGDFNTKKYWKKWSKAYGRSRAWAPAFMRANSFVRNPAPECRTNPQDGPSGCGKACVFCFQQGDGDKCPARSRHNDISKGIGLSKDFCGGGDKNDCSSSGSWAEDRRTLLWGRMRSGKVRSIFSTYTMDYGGDVLVRHSEGETWALVMKLSKNDFCHNSPRWTDGKEFKAEKMFDTHIPKHKEYDAKSLAFHKLEGVSAIKIQTNRKGFKDAVVIDFEEPGTPEKLITTNDIKISPKHDFNKKVFWKKWEHEFGHSRQRAPAFMRADKFVTDPAPECRTNAAENKISGCGKACVFCMQVGDGHGCPVKGGHNDISVGIGLSQSYCGGGNRDDCSSSGDWVGDSRTLVWAKWSCKKHEVGQCLGSRHFGICGELELDDCDTHFVHVVTDEDKAEGAFLQCASVDGQCVAKGPACFGSCLSVVKHV</sequence>
<gene>
    <name evidence="3" type="ORF">C1SCF055_LOCUS12341</name>
</gene>
<dbReference type="EMBL" id="CAMXCT010000924">
    <property type="protein sequence ID" value="CAI3984836.1"/>
    <property type="molecule type" value="Genomic_DNA"/>
</dbReference>
<reference evidence="4 5" key="2">
    <citation type="submission" date="2024-05" db="EMBL/GenBank/DDBJ databases">
        <authorList>
            <person name="Chen Y."/>
            <person name="Shah S."/>
            <person name="Dougan E. K."/>
            <person name="Thang M."/>
            <person name="Chan C."/>
        </authorList>
    </citation>
    <scope>NUCLEOTIDE SEQUENCE [LARGE SCALE GENOMIC DNA]</scope>
</reference>
<dbReference type="OrthoDB" id="448639at2759"/>
<evidence type="ECO:0000256" key="1">
    <source>
        <dbReference type="SAM" id="MobiDB-lite"/>
    </source>
</evidence>
<feature type="chain" id="PRO_5043270124" evidence="2">
    <location>
        <begin position="25"/>
        <end position="2333"/>
    </location>
</feature>
<keyword evidence="2" id="KW-0732">Signal</keyword>
<accession>A0A9P1C6T6</accession>
<comment type="caution">
    <text evidence="3">The sequence shown here is derived from an EMBL/GenBank/DDBJ whole genome shotgun (WGS) entry which is preliminary data.</text>
</comment>
<feature type="signal peptide" evidence="2">
    <location>
        <begin position="1"/>
        <end position="24"/>
    </location>
</feature>